<evidence type="ECO:0000313" key="1">
    <source>
        <dbReference type="EMBL" id="KAF9058691.1"/>
    </source>
</evidence>
<accession>A0A9P5P8I0</accession>
<name>A0A9P5P8I0_9AGAR</name>
<sequence>MSSIIPVAWAQTALNDISTMTANDFGGVDPKKFHEAKVEEYYNNNKTGSLATVNKARVRRGAHSGGSNPNFEKDHITVSYRNGSKEVTTAHVYTGR</sequence>
<organism evidence="1 2">
    <name type="scientific">Rhodocollybia butyracea</name>
    <dbReference type="NCBI Taxonomy" id="206335"/>
    <lineage>
        <taxon>Eukaryota</taxon>
        <taxon>Fungi</taxon>
        <taxon>Dikarya</taxon>
        <taxon>Basidiomycota</taxon>
        <taxon>Agaricomycotina</taxon>
        <taxon>Agaricomycetes</taxon>
        <taxon>Agaricomycetidae</taxon>
        <taxon>Agaricales</taxon>
        <taxon>Marasmiineae</taxon>
        <taxon>Omphalotaceae</taxon>
        <taxon>Rhodocollybia</taxon>
    </lineage>
</organism>
<dbReference type="OrthoDB" id="3022201at2759"/>
<comment type="caution">
    <text evidence="1">The sequence shown here is derived from an EMBL/GenBank/DDBJ whole genome shotgun (WGS) entry which is preliminary data.</text>
</comment>
<dbReference type="Proteomes" id="UP000772434">
    <property type="component" value="Unassembled WGS sequence"/>
</dbReference>
<keyword evidence="2" id="KW-1185">Reference proteome</keyword>
<evidence type="ECO:0000313" key="2">
    <source>
        <dbReference type="Proteomes" id="UP000772434"/>
    </source>
</evidence>
<reference evidence="1" key="1">
    <citation type="submission" date="2020-11" db="EMBL/GenBank/DDBJ databases">
        <authorList>
            <consortium name="DOE Joint Genome Institute"/>
            <person name="Ahrendt S."/>
            <person name="Riley R."/>
            <person name="Andreopoulos W."/>
            <person name="Labutti K."/>
            <person name="Pangilinan J."/>
            <person name="Ruiz-Duenas F.J."/>
            <person name="Barrasa J.M."/>
            <person name="Sanchez-Garcia M."/>
            <person name="Camarero S."/>
            <person name="Miyauchi S."/>
            <person name="Serrano A."/>
            <person name="Linde D."/>
            <person name="Babiker R."/>
            <person name="Drula E."/>
            <person name="Ayuso-Fernandez I."/>
            <person name="Pacheco R."/>
            <person name="Padilla G."/>
            <person name="Ferreira P."/>
            <person name="Barriuso J."/>
            <person name="Kellner H."/>
            <person name="Castanera R."/>
            <person name="Alfaro M."/>
            <person name="Ramirez L."/>
            <person name="Pisabarro A.G."/>
            <person name="Kuo A."/>
            <person name="Tritt A."/>
            <person name="Lipzen A."/>
            <person name="He G."/>
            <person name="Yan M."/>
            <person name="Ng V."/>
            <person name="Cullen D."/>
            <person name="Martin F."/>
            <person name="Rosso M.-N."/>
            <person name="Henrissat B."/>
            <person name="Hibbett D."/>
            <person name="Martinez A.T."/>
            <person name="Grigoriev I.V."/>
        </authorList>
    </citation>
    <scope>NUCLEOTIDE SEQUENCE</scope>
    <source>
        <strain evidence="1">AH 40177</strain>
    </source>
</reference>
<gene>
    <name evidence="1" type="ORF">BDP27DRAFT_1343143</name>
</gene>
<proteinExistence type="predicted"/>
<dbReference type="AlphaFoldDB" id="A0A9P5P8I0"/>
<dbReference type="EMBL" id="JADNRY010000358">
    <property type="protein sequence ID" value="KAF9058691.1"/>
    <property type="molecule type" value="Genomic_DNA"/>
</dbReference>
<protein>
    <submittedName>
        <fullName evidence="1">Uncharacterized protein</fullName>
    </submittedName>
</protein>